<accession>A0AC35FKK6</accession>
<name>A0AC35FKK6_9BILA</name>
<dbReference type="Proteomes" id="UP000887580">
    <property type="component" value="Unplaced"/>
</dbReference>
<proteinExistence type="predicted"/>
<reference evidence="2" key="1">
    <citation type="submission" date="2022-11" db="UniProtKB">
        <authorList>
            <consortium name="WormBaseParasite"/>
        </authorList>
    </citation>
    <scope>IDENTIFICATION</scope>
</reference>
<sequence>MEHEKRHEKFEKVKNVSSFNWGIKESRLNEMEFSPDACETTTYKYIGEKKEIHSIRFGTKSKESRGIPNTKYQYGSWIILKLFNNTLDPNVEVKCTVKIPSANYTKKCHHIFKKNKEWEMNGLKICELFNPKKKYIFIGYRDLQFEFEFDKVEIDFVEQINKLSMGATEEARFDKSPDKVVYSYSPTFPLQQINTSMPNQCFISPIYFGGSEFKFYFELYPKLEESNDFEDGAWIVLYIKKLNEKTFIESKYRFSVEKANYLSNGRQFFKRINEWEKHGIKIDKIMKTKFLSKQKKEISLIIKIYFAIDFKEIKHENDEDEEADVHDVSSECSDIDDTSEGSVIVTTEENNYFPPTDTWLKNECNFLVVDIPKRSEFFPPLPPEALQQIERAWKRNRDEDDIFVYTPEVEIKRKDLKTLSGLAWLNDEVINFYLDLVVKRSKKDGSLPKVYAFLTFFYSTLIQKGYGSVKGWTRNVDVFDYDIWIVPVHLTGHWCMAIVDVQNQQIEYYDSMLGHNLQVFKALSLSECKAGCSIKM</sequence>
<evidence type="ECO:0000313" key="1">
    <source>
        <dbReference type="Proteomes" id="UP000887580"/>
    </source>
</evidence>
<protein>
    <submittedName>
        <fullName evidence="2">Ubiquitin-like protease family profile domain-containing protein</fullName>
    </submittedName>
</protein>
<dbReference type="WBParaSite" id="PS1159_v2.g18371.t1">
    <property type="protein sequence ID" value="PS1159_v2.g18371.t1"/>
    <property type="gene ID" value="PS1159_v2.g18371"/>
</dbReference>
<evidence type="ECO:0000313" key="2">
    <source>
        <dbReference type="WBParaSite" id="PS1159_v2.g18371.t1"/>
    </source>
</evidence>
<organism evidence="1 2">
    <name type="scientific">Panagrolaimus sp. PS1159</name>
    <dbReference type="NCBI Taxonomy" id="55785"/>
    <lineage>
        <taxon>Eukaryota</taxon>
        <taxon>Metazoa</taxon>
        <taxon>Ecdysozoa</taxon>
        <taxon>Nematoda</taxon>
        <taxon>Chromadorea</taxon>
        <taxon>Rhabditida</taxon>
        <taxon>Tylenchina</taxon>
        <taxon>Panagrolaimomorpha</taxon>
        <taxon>Panagrolaimoidea</taxon>
        <taxon>Panagrolaimidae</taxon>
        <taxon>Panagrolaimus</taxon>
    </lineage>
</organism>